<evidence type="ECO:0000256" key="2">
    <source>
        <dbReference type="ARBA" id="ARBA00022670"/>
    </source>
</evidence>
<organism evidence="9 10">
    <name type="scientific">Subtercola lobariae</name>
    <dbReference type="NCBI Taxonomy" id="1588641"/>
    <lineage>
        <taxon>Bacteria</taxon>
        <taxon>Bacillati</taxon>
        <taxon>Actinomycetota</taxon>
        <taxon>Actinomycetes</taxon>
        <taxon>Micrococcales</taxon>
        <taxon>Microbacteriaceae</taxon>
        <taxon>Subtercola</taxon>
    </lineage>
</organism>
<protein>
    <recommendedName>
        <fullName evidence="8">Abasic site processing protein</fullName>
        <ecNumber evidence="8">3.4.-.-</ecNumber>
    </recommendedName>
</protein>
<keyword evidence="5" id="KW-0190">Covalent protein-DNA linkage</keyword>
<dbReference type="GO" id="GO:0008233">
    <property type="term" value="F:peptidase activity"/>
    <property type="evidence" value="ECO:0007669"/>
    <property type="project" value="UniProtKB-KW"/>
</dbReference>
<keyword evidence="6" id="KW-0238">DNA-binding</keyword>
<dbReference type="Pfam" id="PF02586">
    <property type="entry name" value="SRAP"/>
    <property type="match status" value="1"/>
</dbReference>
<evidence type="ECO:0000256" key="1">
    <source>
        <dbReference type="ARBA" id="ARBA00008136"/>
    </source>
</evidence>
<evidence type="ECO:0000256" key="6">
    <source>
        <dbReference type="ARBA" id="ARBA00023125"/>
    </source>
</evidence>
<dbReference type="GO" id="GO:0006508">
    <property type="term" value="P:proteolysis"/>
    <property type="evidence" value="ECO:0007669"/>
    <property type="project" value="UniProtKB-KW"/>
</dbReference>
<comment type="similarity">
    <text evidence="1 8">Belongs to the SOS response-associated peptidase family.</text>
</comment>
<comment type="caution">
    <text evidence="9">The sequence shown here is derived from an EMBL/GenBank/DDBJ whole genome shotgun (WGS) entry which is preliminary data.</text>
</comment>
<reference evidence="9 10" key="1">
    <citation type="journal article" date="2014" name="Int. J. Syst. Evol. Microbiol.">
        <title>Complete genome sequence of Corynebacterium casei LMG S-19264T (=DSM 44701T), isolated from a smear-ripened cheese.</title>
        <authorList>
            <consortium name="US DOE Joint Genome Institute (JGI-PGF)"/>
            <person name="Walter F."/>
            <person name="Albersmeier A."/>
            <person name="Kalinowski J."/>
            <person name="Ruckert C."/>
        </authorList>
    </citation>
    <scope>NUCLEOTIDE SEQUENCE [LARGE SCALE GENOMIC DNA]</scope>
    <source>
        <strain evidence="9 10">CGMCC 1.12976</strain>
    </source>
</reference>
<dbReference type="RefSeq" id="WP_188677848.1">
    <property type="nucleotide sequence ID" value="NZ_BMGP01000003.1"/>
</dbReference>
<dbReference type="EMBL" id="BMGP01000003">
    <property type="protein sequence ID" value="GGF27492.1"/>
    <property type="molecule type" value="Genomic_DNA"/>
</dbReference>
<evidence type="ECO:0000313" key="10">
    <source>
        <dbReference type="Proteomes" id="UP000598775"/>
    </source>
</evidence>
<keyword evidence="10" id="KW-1185">Reference proteome</keyword>
<evidence type="ECO:0000256" key="4">
    <source>
        <dbReference type="ARBA" id="ARBA00022801"/>
    </source>
</evidence>
<gene>
    <name evidence="9" type="ORF">GCM10011399_20980</name>
</gene>
<keyword evidence="3" id="KW-0227">DNA damage</keyword>
<proteinExistence type="inferred from homology"/>
<dbReference type="InterPro" id="IPR003738">
    <property type="entry name" value="SRAP"/>
</dbReference>
<dbReference type="Proteomes" id="UP000598775">
    <property type="component" value="Unassembled WGS sequence"/>
</dbReference>
<dbReference type="Gene3D" id="3.90.1680.10">
    <property type="entry name" value="SOS response associated peptidase-like"/>
    <property type="match status" value="1"/>
</dbReference>
<dbReference type="GO" id="GO:0106300">
    <property type="term" value="P:protein-DNA covalent cross-linking repair"/>
    <property type="evidence" value="ECO:0007669"/>
    <property type="project" value="InterPro"/>
</dbReference>
<evidence type="ECO:0000256" key="3">
    <source>
        <dbReference type="ARBA" id="ARBA00022763"/>
    </source>
</evidence>
<accession>A0A917EXM9</accession>
<dbReference type="AlphaFoldDB" id="A0A917EXM9"/>
<keyword evidence="2 8" id="KW-0645">Protease</keyword>
<dbReference type="GO" id="GO:0016829">
    <property type="term" value="F:lyase activity"/>
    <property type="evidence" value="ECO:0007669"/>
    <property type="project" value="UniProtKB-KW"/>
</dbReference>
<keyword evidence="4 8" id="KW-0378">Hydrolase</keyword>
<evidence type="ECO:0000256" key="7">
    <source>
        <dbReference type="ARBA" id="ARBA00023239"/>
    </source>
</evidence>
<keyword evidence="7" id="KW-0456">Lyase</keyword>
<dbReference type="InterPro" id="IPR036590">
    <property type="entry name" value="SRAP-like"/>
</dbReference>
<evidence type="ECO:0000256" key="5">
    <source>
        <dbReference type="ARBA" id="ARBA00023124"/>
    </source>
</evidence>
<dbReference type="SUPFAM" id="SSF143081">
    <property type="entry name" value="BB1717-like"/>
    <property type="match status" value="1"/>
</dbReference>
<name>A0A917EXM9_9MICO</name>
<evidence type="ECO:0000256" key="8">
    <source>
        <dbReference type="RuleBase" id="RU364100"/>
    </source>
</evidence>
<dbReference type="GO" id="GO:0003697">
    <property type="term" value="F:single-stranded DNA binding"/>
    <property type="evidence" value="ECO:0007669"/>
    <property type="project" value="InterPro"/>
</dbReference>
<dbReference type="EC" id="3.4.-.-" evidence="8"/>
<evidence type="ECO:0000313" key="9">
    <source>
        <dbReference type="EMBL" id="GGF27492.1"/>
    </source>
</evidence>
<dbReference type="PANTHER" id="PTHR13604:SF0">
    <property type="entry name" value="ABASIC SITE PROCESSING PROTEIN HMCES"/>
    <property type="match status" value="1"/>
</dbReference>
<dbReference type="PANTHER" id="PTHR13604">
    <property type="entry name" value="DC12-RELATED"/>
    <property type="match status" value="1"/>
</dbReference>
<sequence>MRSRFALTETPDRLAAAFGATASSTIGWKPSYKFGPARKIIIVRDQSSDSSEARSRELMTASWGFTPVWNSGEVPPTIRVGMERLAQNGLFRDSFVQRRALVPMLGYYDWQLGPDGIERSYFVRSEDTVMAALAIYNVREDQGRRRTSVALVTRDTGATGDDRVPSILAAPDWNEWLDPAPVADPAELLGRVSEQSSLFAATLVQHRVADSINSPYSRDAANLITPLRRRA</sequence>